<proteinExistence type="predicted"/>
<dbReference type="InterPro" id="IPR029063">
    <property type="entry name" value="SAM-dependent_MTases_sf"/>
</dbReference>
<reference evidence="2" key="1">
    <citation type="journal article" date="2014" name="Int. J. Syst. Evol. Microbiol.">
        <title>Complete genome sequence of Corynebacterium casei LMG S-19264T (=DSM 44701T), isolated from a smear-ripened cheese.</title>
        <authorList>
            <consortium name="US DOE Joint Genome Institute (JGI-PGF)"/>
            <person name="Walter F."/>
            <person name="Albersmeier A."/>
            <person name="Kalinowski J."/>
            <person name="Ruckert C."/>
        </authorList>
    </citation>
    <scope>NUCLEOTIDE SEQUENCE</scope>
    <source>
        <strain evidence="2">JCM 4654</strain>
    </source>
</reference>
<feature type="compositionally biased region" description="Basic and acidic residues" evidence="1">
    <location>
        <begin position="149"/>
        <end position="163"/>
    </location>
</feature>
<dbReference type="Gene3D" id="3.40.50.150">
    <property type="entry name" value="Vaccinia Virus protein VP39"/>
    <property type="match status" value="1"/>
</dbReference>
<feature type="region of interest" description="Disordered" evidence="1">
    <location>
        <begin position="1"/>
        <end position="78"/>
    </location>
</feature>
<feature type="compositionally biased region" description="Basic and acidic residues" evidence="1">
    <location>
        <begin position="56"/>
        <end position="73"/>
    </location>
</feature>
<dbReference type="SUPFAM" id="SSF53335">
    <property type="entry name" value="S-adenosyl-L-methionine-dependent methyltransferases"/>
    <property type="match status" value="1"/>
</dbReference>
<reference evidence="2" key="2">
    <citation type="submission" date="2020-09" db="EMBL/GenBank/DDBJ databases">
        <authorList>
            <person name="Sun Q."/>
            <person name="Ohkuma M."/>
        </authorList>
    </citation>
    <scope>NUCLEOTIDE SEQUENCE</scope>
    <source>
        <strain evidence="2">JCM 4654</strain>
    </source>
</reference>
<dbReference type="AlphaFoldDB" id="A0A918Y4U2"/>
<feature type="compositionally biased region" description="Low complexity" evidence="1">
    <location>
        <begin position="195"/>
        <end position="213"/>
    </location>
</feature>
<feature type="region of interest" description="Disordered" evidence="1">
    <location>
        <begin position="108"/>
        <end position="221"/>
    </location>
</feature>
<comment type="caution">
    <text evidence="2">The sequence shown here is derived from an EMBL/GenBank/DDBJ whole genome shotgun (WGS) entry which is preliminary data.</text>
</comment>
<dbReference type="Proteomes" id="UP000608955">
    <property type="component" value="Unassembled WGS sequence"/>
</dbReference>
<evidence type="ECO:0000313" key="3">
    <source>
        <dbReference type="Proteomes" id="UP000608955"/>
    </source>
</evidence>
<evidence type="ECO:0000313" key="2">
    <source>
        <dbReference type="EMBL" id="GHD90643.1"/>
    </source>
</evidence>
<accession>A0A918Y4U2</accession>
<gene>
    <name evidence="2" type="ORF">GCM10010508_36040</name>
</gene>
<name>A0A918Y4U2_9ACTN</name>
<dbReference type="EMBL" id="BMVF01000009">
    <property type="protein sequence ID" value="GHD90643.1"/>
    <property type="molecule type" value="Genomic_DNA"/>
</dbReference>
<protein>
    <submittedName>
        <fullName evidence="2">Uncharacterized protein</fullName>
    </submittedName>
</protein>
<keyword evidence="3" id="KW-1185">Reference proteome</keyword>
<organism evidence="2 3">
    <name type="scientific">Streptomyces naganishii JCM 4654</name>
    <dbReference type="NCBI Taxonomy" id="1306179"/>
    <lineage>
        <taxon>Bacteria</taxon>
        <taxon>Bacillati</taxon>
        <taxon>Actinomycetota</taxon>
        <taxon>Actinomycetes</taxon>
        <taxon>Kitasatosporales</taxon>
        <taxon>Streptomycetaceae</taxon>
        <taxon>Streptomyces</taxon>
    </lineage>
</organism>
<evidence type="ECO:0000256" key="1">
    <source>
        <dbReference type="SAM" id="MobiDB-lite"/>
    </source>
</evidence>
<sequence>MATIGHPEPLRHSPALPGDRPPAALRGEGLDAARVPAHRLRARLGKRVPRPGGLELTRRMPDAPRIGPRDRVAEPAGGLGATARITLARGPAAYTAADRDPAAVTALSAPTAPGRTGVRGVRADAARTGLSDGTATVVRGEAMPSTHPEPAERRVAAEARRLLADPSGRSAPHEPRPHPGDPAPALAGRTGADLAGAPRASAPGRSPRPGGPDRSPPGASP</sequence>
<dbReference type="RefSeq" id="WP_190178872.1">
    <property type="nucleotide sequence ID" value="NZ_BMVF01000009.1"/>
</dbReference>
<feature type="compositionally biased region" description="Basic residues" evidence="1">
    <location>
        <begin position="36"/>
        <end position="49"/>
    </location>
</feature>